<evidence type="ECO:0000256" key="7">
    <source>
        <dbReference type="ARBA" id="ARBA00023033"/>
    </source>
</evidence>
<sequence length="641" mass="72018">MASMLFNASGVRPRSPPSGLANILNKAHPLKLQAQQIDMEAIKSKYEAERAKRFRKDGVAQFKTPKGSYSRFAKDMITPPSAPRDPITSETKVLIVGAGFAGMTTAVKLKKDQGIDDFVILDKASGFGGTWYWNQYPGVACDVESYLYLPFLEETGYIPEDRFSYGPEIRKHMGRIVSKWDLAKHAHLQTEITSMSWDESIRRWHVRTNHSDHFIAQFVVLATGTFHEPKLPGLSGIQDFQRPHFHSCRWDYSVTGGSPDNWNMTKLADKTVGIIGTGASAAQLVPQLARCAKKLFVFQRTPSSISLRENFKTASDPYMDVAEVAKQPGWQQARMEEFANIVQGAILDKDCAALEGLEAITPRALFKQAEQAGVKLQTEEIPELLQIADFVLMEKLRKVIEDTVTDKETAEKLKPWYPFMCKRPVFHNDYLGAFNKPNVELIDTDGKGVSHLTGTGVVANGHEHEVDLLIYSTGFDYETDANFHQRTGIDLLSAKGKTLDETWEERGGPLTLFGIHFRDFPNLFNIGPSQAGVTANWTHTAYVAGEHISNVISSILRRGEGNLESIEPTEEAAEDWGKQVDEGHEMRLQFNKACPPGYYNKQGKPEEVPSRMAYYPKGIIEWQSVMKKWREEGSFQGMEKR</sequence>
<protein>
    <submittedName>
        <fullName evidence="8">Putative cyclohexanone monooxygenase</fullName>
    </submittedName>
</protein>
<organism evidence="8 9">
    <name type="scientific">Venustampulla echinocandica</name>
    <dbReference type="NCBI Taxonomy" id="2656787"/>
    <lineage>
        <taxon>Eukaryota</taxon>
        <taxon>Fungi</taxon>
        <taxon>Dikarya</taxon>
        <taxon>Ascomycota</taxon>
        <taxon>Pezizomycotina</taxon>
        <taxon>Leotiomycetes</taxon>
        <taxon>Helotiales</taxon>
        <taxon>Pleuroascaceae</taxon>
        <taxon>Venustampulla</taxon>
    </lineage>
</organism>
<proteinExistence type="inferred from homology"/>
<dbReference type="Pfam" id="PF13738">
    <property type="entry name" value="Pyr_redox_3"/>
    <property type="match status" value="1"/>
</dbReference>
<reference evidence="8 9" key="1">
    <citation type="journal article" date="2018" name="IMA Fungus">
        <title>IMA Genome-F 9: Draft genome sequence of Annulohypoxylon stygium, Aspergillus mulundensis, Berkeleyomyces basicola (syn. Thielaviopsis basicola), Ceratocystis smalleyi, two Cercospora beticola strains, Coleophoma cylindrospora, Fusarium fracticaudum, Phialophora cf. hyalina, and Morchella septimelata.</title>
        <authorList>
            <person name="Wingfield B.D."/>
            <person name="Bills G.F."/>
            <person name="Dong Y."/>
            <person name="Huang W."/>
            <person name="Nel W.J."/>
            <person name="Swalarsk-Parry B.S."/>
            <person name="Vaghefi N."/>
            <person name="Wilken P.M."/>
            <person name="An Z."/>
            <person name="de Beer Z.W."/>
            <person name="De Vos L."/>
            <person name="Chen L."/>
            <person name="Duong T.A."/>
            <person name="Gao Y."/>
            <person name="Hammerbacher A."/>
            <person name="Kikkert J.R."/>
            <person name="Li Y."/>
            <person name="Li H."/>
            <person name="Li K."/>
            <person name="Li Q."/>
            <person name="Liu X."/>
            <person name="Ma X."/>
            <person name="Naidoo K."/>
            <person name="Pethybridge S.J."/>
            <person name="Sun J."/>
            <person name="Steenkamp E.T."/>
            <person name="van der Nest M.A."/>
            <person name="van Wyk S."/>
            <person name="Wingfield M.J."/>
            <person name="Xiong C."/>
            <person name="Yue Q."/>
            <person name="Zhang X."/>
        </authorList>
    </citation>
    <scope>NUCLEOTIDE SEQUENCE [LARGE SCALE GENOMIC DNA]</scope>
    <source>
        <strain evidence="8 9">BP 5553</strain>
    </source>
</reference>
<keyword evidence="7 8" id="KW-0503">Monooxygenase</keyword>
<dbReference type="GO" id="GO:0004497">
    <property type="term" value="F:monooxygenase activity"/>
    <property type="evidence" value="ECO:0007669"/>
    <property type="project" value="UniProtKB-KW"/>
</dbReference>
<keyword evidence="4" id="KW-0274">FAD</keyword>
<dbReference type="InterPro" id="IPR050775">
    <property type="entry name" value="FAD-binding_Monooxygenases"/>
</dbReference>
<evidence type="ECO:0000313" key="8">
    <source>
        <dbReference type="EMBL" id="RDL33253.1"/>
    </source>
</evidence>
<accession>A0A370TEY6</accession>
<keyword evidence="3" id="KW-0285">Flavoprotein</keyword>
<dbReference type="Proteomes" id="UP000254866">
    <property type="component" value="Unassembled WGS sequence"/>
</dbReference>
<dbReference type="Gene3D" id="3.50.50.60">
    <property type="entry name" value="FAD/NAD(P)-binding domain"/>
    <property type="match status" value="3"/>
</dbReference>
<evidence type="ECO:0000256" key="6">
    <source>
        <dbReference type="ARBA" id="ARBA00023002"/>
    </source>
</evidence>
<dbReference type="PANTHER" id="PTHR43098">
    <property type="entry name" value="L-ORNITHINE N(5)-MONOOXYGENASE-RELATED"/>
    <property type="match status" value="1"/>
</dbReference>
<evidence type="ECO:0000256" key="1">
    <source>
        <dbReference type="ARBA" id="ARBA00001974"/>
    </source>
</evidence>
<name>A0A370TEY6_9HELO</name>
<dbReference type="GeneID" id="43601541"/>
<evidence type="ECO:0000256" key="2">
    <source>
        <dbReference type="ARBA" id="ARBA00010139"/>
    </source>
</evidence>
<comment type="similarity">
    <text evidence="2">Belongs to the FAD-binding monooxygenase family.</text>
</comment>
<keyword evidence="9" id="KW-1185">Reference proteome</keyword>
<dbReference type="OrthoDB" id="66881at2759"/>
<dbReference type="AlphaFoldDB" id="A0A370TEY6"/>
<gene>
    <name evidence="8" type="ORF">BP5553_08692</name>
</gene>
<evidence type="ECO:0000256" key="3">
    <source>
        <dbReference type="ARBA" id="ARBA00022630"/>
    </source>
</evidence>
<dbReference type="STRING" id="2656787.A0A370TEY6"/>
<comment type="cofactor">
    <cofactor evidence="1">
        <name>FAD</name>
        <dbReference type="ChEBI" id="CHEBI:57692"/>
    </cofactor>
</comment>
<evidence type="ECO:0000313" key="9">
    <source>
        <dbReference type="Proteomes" id="UP000254866"/>
    </source>
</evidence>
<keyword evidence="5" id="KW-0521">NADP</keyword>
<evidence type="ECO:0000256" key="4">
    <source>
        <dbReference type="ARBA" id="ARBA00022827"/>
    </source>
</evidence>
<comment type="caution">
    <text evidence="8">The sequence shown here is derived from an EMBL/GenBank/DDBJ whole genome shotgun (WGS) entry which is preliminary data.</text>
</comment>
<dbReference type="RefSeq" id="XP_031866746.1">
    <property type="nucleotide sequence ID" value="XM_032017315.1"/>
</dbReference>
<dbReference type="InterPro" id="IPR036188">
    <property type="entry name" value="FAD/NAD-bd_sf"/>
</dbReference>
<dbReference type="PANTHER" id="PTHR43098:SF4">
    <property type="entry name" value="BLR3857 PROTEIN"/>
    <property type="match status" value="1"/>
</dbReference>
<dbReference type="EMBL" id="NPIC01000009">
    <property type="protein sequence ID" value="RDL33253.1"/>
    <property type="molecule type" value="Genomic_DNA"/>
</dbReference>
<evidence type="ECO:0000256" key="5">
    <source>
        <dbReference type="ARBA" id="ARBA00022857"/>
    </source>
</evidence>
<keyword evidence="6" id="KW-0560">Oxidoreductase</keyword>
<dbReference type="SUPFAM" id="SSF51905">
    <property type="entry name" value="FAD/NAD(P)-binding domain"/>
    <property type="match status" value="1"/>
</dbReference>